<protein>
    <submittedName>
        <fullName evidence="2">Uncharacterized protein</fullName>
    </submittedName>
</protein>
<sequence length="47" mass="4752">MYTAAAVDREQTISHQTSAAASRGSSRDRPPSARPAPADRGTGAAPG</sequence>
<proteinExistence type="predicted"/>
<name>A0A0A9C343_ARUDO</name>
<reference evidence="2" key="2">
    <citation type="journal article" date="2015" name="Data Brief">
        <title>Shoot transcriptome of the giant reed, Arundo donax.</title>
        <authorList>
            <person name="Barrero R.A."/>
            <person name="Guerrero F.D."/>
            <person name="Moolhuijzen P."/>
            <person name="Goolsby J.A."/>
            <person name="Tidwell J."/>
            <person name="Bellgard S.E."/>
            <person name="Bellgard M.I."/>
        </authorList>
    </citation>
    <scope>NUCLEOTIDE SEQUENCE</scope>
    <source>
        <tissue evidence="2">Shoot tissue taken approximately 20 cm above the soil surface</tissue>
    </source>
</reference>
<evidence type="ECO:0000256" key="1">
    <source>
        <dbReference type="SAM" id="MobiDB-lite"/>
    </source>
</evidence>
<accession>A0A0A9C343</accession>
<dbReference type="EMBL" id="GBRH01231933">
    <property type="protein sequence ID" value="JAD65962.1"/>
    <property type="molecule type" value="Transcribed_RNA"/>
</dbReference>
<feature type="region of interest" description="Disordered" evidence="1">
    <location>
        <begin position="1"/>
        <end position="47"/>
    </location>
</feature>
<dbReference type="AlphaFoldDB" id="A0A0A9C343"/>
<reference evidence="2" key="1">
    <citation type="submission" date="2014-09" db="EMBL/GenBank/DDBJ databases">
        <authorList>
            <person name="Magalhaes I.L.F."/>
            <person name="Oliveira U."/>
            <person name="Santos F.R."/>
            <person name="Vidigal T.H.D.A."/>
            <person name="Brescovit A.D."/>
            <person name="Santos A.J."/>
        </authorList>
    </citation>
    <scope>NUCLEOTIDE SEQUENCE</scope>
    <source>
        <tissue evidence="2">Shoot tissue taken approximately 20 cm above the soil surface</tissue>
    </source>
</reference>
<evidence type="ECO:0000313" key="2">
    <source>
        <dbReference type="EMBL" id="JAD65962.1"/>
    </source>
</evidence>
<organism evidence="2">
    <name type="scientific">Arundo donax</name>
    <name type="common">Giant reed</name>
    <name type="synonym">Donax arundinaceus</name>
    <dbReference type="NCBI Taxonomy" id="35708"/>
    <lineage>
        <taxon>Eukaryota</taxon>
        <taxon>Viridiplantae</taxon>
        <taxon>Streptophyta</taxon>
        <taxon>Embryophyta</taxon>
        <taxon>Tracheophyta</taxon>
        <taxon>Spermatophyta</taxon>
        <taxon>Magnoliopsida</taxon>
        <taxon>Liliopsida</taxon>
        <taxon>Poales</taxon>
        <taxon>Poaceae</taxon>
        <taxon>PACMAD clade</taxon>
        <taxon>Arundinoideae</taxon>
        <taxon>Arundineae</taxon>
        <taxon>Arundo</taxon>
    </lineage>
</organism>